<keyword evidence="4" id="KW-0808">Transferase</keyword>
<dbReference type="PANTHER" id="PTHR43509:SF1">
    <property type="entry name" value="SULFATE ADENYLYLTRANSFERASE"/>
    <property type="match status" value="1"/>
</dbReference>
<comment type="pathway">
    <text evidence="1">Sulfur metabolism; hydrogen sulfide biosynthesis; sulfite from sulfate: step 1/3.</text>
</comment>
<proteinExistence type="predicted"/>
<sequence>MEYSRKSDKAIFIDQEALSTLALVQEGLLYPVDGLMDKKTAEEVKRTKLYKNHSFPFSFILAPKGKRNEEVLKSLQKGEIVTLKVNHKTVGWIEVNEVFEIDPNERVQEIYGTQNPSHPGVQATMKRLGRFAVSGKFEVDYPKLRIIKDQITTAKNRIGAKQTSAMMMAARPLHRAHERLIRTTLDRSDLVVIFLFKPYHEDSTLPYELRYRSMDYFIKTYLPANRVIIVPLEYTYIFAGYNEVILNALVAQNYGCDELVIGQNHAGLGSFYDKNRIQSVFDHLKGFKIEIHTAPEYAYCDICRTLVSNKTCPHGEHHHISYHADSILELLKKGLLPPAVLVRKEISAMILAYMFPNRFDNLEKIYYDLMPGSGLLETQSEEDFYIKLMKLYHTTSLK</sequence>
<dbReference type="SUPFAM" id="SSF52374">
    <property type="entry name" value="Nucleotidylyl transferase"/>
    <property type="match status" value="1"/>
</dbReference>
<dbReference type="Gene3D" id="3.40.50.620">
    <property type="entry name" value="HUPs"/>
    <property type="match status" value="1"/>
</dbReference>
<organism evidence="4 5">
    <name type="scientific">Hydrogenimonas thermophila</name>
    <dbReference type="NCBI Taxonomy" id="223786"/>
    <lineage>
        <taxon>Bacteria</taxon>
        <taxon>Pseudomonadati</taxon>
        <taxon>Campylobacterota</taxon>
        <taxon>Epsilonproteobacteria</taxon>
        <taxon>Campylobacterales</taxon>
        <taxon>Hydrogenimonadaceae</taxon>
        <taxon>Hydrogenimonas</taxon>
    </lineage>
</organism>
<dbReference type="InterPro" id="IPR014729">
    <property type="entry name" value="Rossmann-like_a/b/a_fold"/>
</dbReference>
<feature type="domain" description="ATP-sulfurylase PUA-like" evidence="3">
    <location>
        <begin position="7"/>
        <end position="139"/>
    </location>
</feature>
<evidence type="ECO:0000259" key="3">
    <source>
        <dbReference type="Pfam" id="PF14306"/>
    </source>
</evidence>
<evidence type="ECO:0000313" key="5">
    <source>
        <dbReference type="Proteomes" id="UP000199227"/>
    </source>
</evidence>
<dbReference type="InterPro" id="IPR015947">
    <property type="entry name" value="PUA-like_sf"/>
</dbReference>
<name>A0A1I5KX99_9BACT</name>
<dbReference type="AlphaFoldDB" id="A0A1I5KX99"/>
<dbReference type="STRING" id="223786.SAMN05216234_101125"/>
<dbReference type="Pfam" id="PF14306">
    <property type="entry name" value="PUA_2"/>
    <property type="match status" value="1"/>
</dbReference>
<dbReference type="GO" id="GO:0004781">
    <property type="term" value="F:sulfate adenylyltransferase (ATP) activity"/>
    <property type="evidence" value="ECO:0007669"/>
    <property type="project" value="InterPro"/>
</dbReference>
<keyword evidence="5" id="KW-1185">Reference proteome</keyword>
<evidence type="ECO:0000259" key="2">
    <source>
        <dbReference type="Pfam" id="PF01747"/>
    </source>
</evidence>
<accession>A0A1I5KX99</accession>
<gene>
    <name evidence="4" type="ORF">SAMN05216234_101125</name>
</gene>
<dbReference type="Pfam" id="PF01747">
    <property type="entry name" value="ATP-sulfurylase"/>
    <property type="match status" value="1"/>
</dbReference>
<keyword evidence="4" id="KW-0548">Nucleotidyltransferase</keyword>
<dbReference type="Proteomes" id="UP000199227">
    <property type="component" value="Unassembled WGS sequence"/>
</dbReference>
<dbReference type="EMBL" id="FOXB01000001">
    <property type="protein sequence ID" value="SFO89508.1"/>
    <property type="molecule type" value="Genomic_DNA"/>
</dbReference>
<dbReference type="PANTHER" id="PTHR43509">
    <property type="match status" value="1"/>
</dbReference>
<dbReference type="InterPro" id="IPR025980">
    <property type="entry name" value="ATP-Sase_PUA-like_dom"/>
</dbReference>
<dbReference type="Gene3D" id="3.10.400.10">
    <property type="entry name" value="Sulfate adenylyltransferase"/>
    <property type="match status" value="1"/>
</dbReference>
<dbReference type="OrthoDB" id="9804504at2"/>
<reference evidence="4 5" key="1">
    <citation type="submission" date="2016-10" db="EMBL/GenBank/DDBJ databases">
        <authorList>
            <person name="de Groot N.N."/>
        </authorList>
    </citation>
    <scope>NUCLEOTIDE SEQUENCE [LARGE SCALE GENOMIC DNA]</scope>
    <source>
        <strain evidence="4 5">EP1-55-1</strain>
    </source>
</reference>
<dbReference type="SUPFAM" id="SSF88697">
    <property type="entry name" value="PUA domain-like"/>
    <property type="match status" value="1"/>
</dbReference>
<feature type="domain" description="Sulphate adenylyltransferase catalytic" evidence="2">
    <location>
        <begin position="144"/>
        <end position="352"/>
    </location>
</feature>
<dbReference type="InterPro" id="IPR024951">
    <property type="entry name" value="Sulfurylase_cat_dom"/>
</dbReference>
<dbReference type="RefSeq" id="WP_092909927.1">
    <property type="nucleotide sequence ID" value="NZ_CP136592.1"/>
</dbReference>
<evidence type="ECO:0000313" key="4">
    <source>
        <dbReference type="EMBL" id="SFO89508.1"/>
    </source>
</evidence>
<evidence type="ECO:0000256" key="1">
    <source>
        <dbReference type="ARBA" id="ARBA00005048"/>
    </source>
</evidence>
<protein>
    <submittedName>
        <fullName evidence="4">Sulfate adenylyltransferase</fullName>
    </submittedName>
</protein>